<accession>A0A250FYT3</accession>
<dbReference type="AlphaFoldDB" id="A0A250FYT3"/>
<dbReference type="KEGG" id="csto:CGC58_11660"/>
<name>A0A250FYT3_9FLAO</name>
<reference evidence="2" key="1">
    <citation type="submission" date="2017-06" db="EMBL/GenBank/DDBJ databases">
        <title>Capnocytophaga spp. assemblies.</title>
        <authorList>
            <person name="Gulvik C.A."/>
        </authorList>
    </citation>
    <scope>NUCLEOTIDE SEQUENCE [LARGE SCALE GENOMIC DNA]</scope>
    <source>
        <strain evidence="2">H2177</strain>
    </source>
</reference>
<dbReference type="Proteomes" id="UP000217348">
    <property type="component" value="Chromosome"/>
</dbReference>
<organism evidence="1 2">
    <name type="scientific">Capnocytophaga stomatis</name>
    <dbReference type="NCBI Taxonomy" id="1848904"/>
    <lineage>
        <taxon>Bacteria</taxon>
        <taxon>Pseudomonadati</taxon>
        <taxon>Bacteroidota</taxon>
        <taxon>Flavobacteriia</taxon>
        <taxon>Flavobacteriales</taxon>
        <taxon>Flavobacteriaceae</taxon>
        <taxon>Capnocytophaga</taxon>
    </lineage>
</organism>
<sequence>MSNHREKKEELKEKMIRTALHFWNIKNVDNLDPLVRLLIEALSEQLYLLSNEMLDLENRVMQRLSEVLLPESVSKAKPAHAIAYIEPKWEDTETNTEKGFFSKIPFLGSEDQHQYTFFPVCKTLLYQGGIKKVIFNGDVYEIQKDLTKRMIYTTPSEKKENKIWIGLTFDNPVRDMNNLSFFVNFPNTIKKDEYLKALQYAQWRYKGEKLHMKNGIYLKNQQVVGENTLDYFFENQEFSVRMDSQALEYYAPHYFTIEQSLGVYKEDYSYMPISDNIGIEQENISKDATEKLLWLEIIFPEQFNYEILENIQITINAVPVANKRLHSIQKNTYKDWGIIPLEMGVGESFLGMLSVYDDKNQLYTRSHGFKIENAQNTYTLRQGGSESFDNRNAHDFLVRLENLLEDEGSFFIMGKKNEDATINLIKSAIKQIHLQTSSMEKNNNAEHLHYIFLDEAYQTNFFVKYWTTLGNLANGIRVNTPLSPQTLGEHNYIEHSFLVTPSVGGTTTPSERERIAQFKYLLNGRGRIVTNHDIKTFCLAEFPDLIADVRIQHGVSIGALPQQGLIRTIDVHLMPISTIEDKSSVIEHLHKQLIKYSPMTFYYRVFID</sequence>
<protein>
    <recommendedName>
        <fullName evidence="3">Type VI secretion system baseplate subunit TssF</fullName>
    </recommendedName>
</protein>
<gene>
    <name evidence="1" type="ORF">CGC58_11660</name>
</gene>
<dbReference type="OrthoDB" id="1090083at2"/>
<evidence type="ECO:0000313" key="2">
    <source>
        <dbReference type="Proteomes" id="UP000217348"/>
    </source>
</evidence>
<proteinExistence type="predicted"/>
<dbReference type="RefSeq" id="WP_095896871.1">
    <property type="nucleotide sequence ID" value="NZ_CP022387.1"/>
</dbReference>
<evidence type="ECO:0000313" key="1">
    <source>
        <dbReference type="EMBL" id="ATA90329.1"/>
    </source>
</evidence>
<dbReference type="EMBL" id="CP022387">
    <property type="protein sequence ID" value="ATA90329.1"/>
    <property type="molecule type" value="Genomic_DNA"/>
</dbReference>
<evidence type="ECO:0008006" key="3">
    <source>
        <dbReference type="Google" id="ProtNLM"/>
    </source>
</evidence>